<dbReference type="InterPro" id="IPR028082">
    <property type="entry name" value="Peripla_BP_I"/>
</dbReference>
<name>A0ABN5YDS3_MYCME</name>
<evidence type="ECO:0000313" key="6">
    <source>
        <dbReference type="EMBL" id="BBX36230.1"/>
    </source>
</evidence>
<dbReference type="Gene3D" id="3.40.50.2300">
    <property type="match status" value="2"/>
</dbReference>
<dbReference type="InterPro" id="IPR036388">
    <property type="entry name" value="WH-like_DNA-bd_sf"/>
</dbReference>
<protein>
    <submittedName>
        <fullName evidence="6">Ribose ABC transporter substrate-binding protein</fullName>
    </submittedName>
</protein>
<dbReference type="SUPFAM" id="SSF46785">
    <property type="entry name" value="Winged helix' DNA-binding domain"/>
    <property type="match status" value="1"/>
</dbReference>
<organism evidence="6 7">
    <name type="scientific">Mycolicibacterium mageritense</name>
    <name type="common">Mycobacterium mageritense</name>
    <dbReference type="NCBI Taxonomy" id="53462"/>
    <lineage>
        <taxon>Bacteria</taxon>
        <taxon>Bacillati</taxon>
        <taxon>Actinomycetota</taxon>
        <taxon>Actinomycetes</taxon>
        <taxon>Mycobacteriales</taxon>
        <taxon>Mycobacteriaceae</taxon>
        <taxon>Mycolicibacterium</taxon>
    </lineage>
</organism>
<accession>A0ABN5YDS3</accession>
<evidence type="ECO:0000259" key="5">
    <source>
        <dbReference type="PROSITE" id="PS51077"/>
    </source>
</evidence>
<dbReference type="CDD" id="cd06321">
    <property type="entry name" value="PBP1_ABC_sugar_binding-like"/>
    <property type="match status" value="1"/>
</dbReference>
<evidence type="ECO:0000256" key="3">
    <source>
        <dbReference type="ARBA" id="ARBA00022729"/>
    </source>
</evidence>
<dbReference type="Pfam" id="PF13407">
    <property type="entry name" value="Peripla_BP_4"/>
    <property type="match status" value="1"/>
</dbReference>
<evidence type="ECO:0000256" key="4">
    <source>
        <dbReference type="SAM" id="Coils"/>
    </source>
</evidence>
<dbReference type="EMBL" id="AP022567">
    <property type="protein sequence ID" value="BBX36230.1"/>
    <property type="molecule type" value="Genomic_DNA"/>
</dbReference>
<feature type="coiled-coil region" evidence="4">
    <location>
        <begin position="124"/>
        <end position="151"/>
    </location>
</feature>
<keyword evidence="4" id="KW-0175">Coiled coil</keyword>
<dbReference type="Proteomes" id="UP000465622">
    <property type="component" value="Chromosome"/>
</dbReference>
<keyword evidence="3" id="KW-0732">Signal</keyword>
<dbReference type="PANTHER" id="PTHR46847:SF2">
    <property type="entry name" value="ABC TRANSPORTER SUGAR-BINDING PROTEIN"/>
    <property type="match status" value="1"/>
</dbReference>
<evidence type="ECO:0000256" key="1">
    <source>
        <dbReference type="ARBA" id="ARBA00004196"/>
    </source>
</evidence>
<keyword evidence="7" id="KW-1185">Reference proteome</keyword>
<dbReference type="PANTHER" id="PTHR46847">
    <property type="entry name" value="D-ALLOSE-BINDING PERIPLASMIC PROTEIN-RELATED"/>
    <property type="match status" value="1"/>
</dbReference>
<evidence type="ECO:0000313" key="7">
    <source>
        <dbReference type="Proteomes" id="UP000465622"/>
    </source>
</evidence>
<dbReference type="SUPFAM" id="SSF53822">
    <property type="entry name" value="Periplasmic binding protein-like I"/>
    <property type="match status" value="1"/>
</dbReference>
<reference evidence="6 7" key="1">
    <citation type="journal article" date="2019" name="Emerg. Microbes Infect.">
        <title>Comprehensive subspecies identification of 175 nontuberculous mycobacteria species based on 7547 genomic profiles.</title>
        <authorList>
            <person name="Matsumoto Y."/>
            <person name="Kinjo T."/>
            <person name="Motooka D."/>
            <person name="Nabeya D."/>
            <person name="Jung N."/>
            <person name="Uechi K."/>
            <person name="Horii T."/>
            <person name="Iida T."/>
            <person name="Fujita J."/>
            <person name="Nakamura S."/>
        </authorList>
    </citation>
    <scope>NUCLEOTIDE SEQUENCE [LARGE SCALE GENOMIC DNA]</scope>
    <source>
        <strain evidence="6 7">JCM 12375</strain>
    </source>
</reference>
<comment type="subcellular location">
    <subcellularLocation>
        <location evidence="1">Cell envelope</location>
    </subcellularLocation>
</comment>
<dbReference type="Gene3D" id="1.10.10.10">
    <property type="entry name" value="Winged helix-like DNA-binding domain superfamily/Winged helix DNA-binding domain"/>
    <property type="match status" value="1"/>
</dbReference>
<sequence>MGGPASYPDGVGMESGASPRVPAVGRAFHVMSDIAVHGPATLSELSRRLSLPKSSLLGICQALVDQRLLTATDGNYGLGLAIVELAAAYGRQPVRMSRVGVCVQNLDNPFFVAEIAAVRAAAAAQAVEVDIRDARQSLRRQAEQIDDLVADGVQALLLDSVDSVGIGPAVARSKDSGVPVVALNVGAEGADATVTTDNVAAGAMVGRYLAAAIGGRGRVAIVDGTFVTATADRVAGFVSALREYPDIEIVTRQRGDHSEASGRKLARRILAEHGPIDGFFGINDPTALGVLKAVEEAGLPIPIVSVDGSQRAAAVLARGEGLIATAAQDPAEMARVGLSVAADIHTGLAPASRLRLLPPRLITPDAADYVPWDAE</sequence>
<dbReference type="InterPro" id="IPR025997">
    <property type="entry name" value="SBP_2_dom"/>
</dbReference>
<proteinExistence type="inferred from homology"/>
<gene>
    <name evidence="6" type="ORF">MMAGJ_55120</name>
</gene>
<dbReference type="PROSITE" id="PS51077">
    <property type="entry name" value="HTH_ICLR"/>
    <property type="match status" value="1"/>
</dbReference>
<dbReference type="InterPro" id="IPR005471">
    <property type="entry name" value="Tscrpt_reg_IclR_N"/>
</dbReference>
<dbReference type="InterPro" id="IPR036390">
    <property type="entry name" value="WH_DNA-bd_sf"/>
</dbReference>
<comment type="similarity">
    <text evidence="2">Belongs to the bacterial solute-binding protein 2 family.</text>
</comment>
<evidence type="ECO:0000256" key="2">
    <source>
        <dbReference type="ARBA" id="ARBA00007639"/>
    </source>
</evidence>
<dbReference type="SMART" id="SM00346">
    <property type="entry name" value="HTH_ICLR"/>
    <property type="match status" value="1"/>
</dbReference>
<dbReference type="Pfam" id="PF09339">
    <property type="entry name" value="HTH_IclR"/>
    <property type="match status" value="1"/>
</dbReference>
<feature type="domain" description="HTH iclR-type" evidence="5">
    <location>
        <begin position="21"/>
        <end position="80"/>
    </location>
</feature>